<sequence>TIGAHVTFPLCTLEAEGFYPFIYLDRIEVFMSIEMFPRLLSQLDTCKQIVNTYNRFCVRCTNNEVRA</sequence>
<dbReference type="EMBL" id="KV922184">
    <property type="protein sequence ID" value="ORE01099.1"/>
    <property type="molecule type" value="Genomic_DNA"/>
</dbReference>
<dbReference type="Proteomes" id="UP000242414">
    <property type="component" value="Unassembled WGS sequence"/>
</dbReference>
<protein>
    <submittedName>
        <fullName evidence="1">Uncharacterized protein</fullName>
    </submittedName>
</protein>
<feature type="non-terminal residue" evidence="1">
    <location>
        <position position="1"/>
    </location>
</feature>
<proteinExistence type="predicted"/>
<accession>A0A1X0QMX0</accession>
<dbReference type="AlphaFoldDB" id="A0A1X0QMX0"/>
<gene>
    <name evidence="1" type="ORF">BCV72DRAFT_323100</name>
</gene>
<reference evidence="1" key="1">
    <citation type="journal article" date="2016" name="Proc. Natl. Acad. Sci. U.S.A.">
        <title>Lipid metabolic changes in an early divergent fungus govern the establishment of a mutualistic symbiosis with endobacteria.</title>
        <authorList>
            <person name="Lastovetsky O.A."/>
            <person name="Gaspar M.L."/>
            <person name="Mondo S.J."/>
            <person name="LaButti K.M."/>
            <person name="Sandor L."/>
            <person name="Grigoriev I.V."/>
            <person name="Henry S.A."/>
            <person name="Pawlowska T.E."/>
        </authorList>
    </citation>
    <scope>NUCLEOTIDE SEQUENCE [LARGE SCALE GENOMIC DNA]</scope>
    <source>
        <strain evidence="1">ATCC 52814</strain>
    </source>
</reference>
<organism evidence="1">
    <name type="scientific">Rhizopus microsporus var. microsporus</name>
    <dbReference type="NCBI Taxonomy" id="86635"/>
    <lineage>
        <taxon>Eukaryota</taxon>
        <taxon>Fungi</taxon>
        <taxon>Fungi incertae sedis</taxon>
        <taxon>Mucoromycota</taxon>
        <taxon>Mucoromycotina</taxon>
        <taxon>Mucoromycetes</taxon>
        <taxon>Mucorales</taxon>
        <taxon>Mucorineae</taxon>
        <taxon>Rhizopodaceae</taxon>
        <taxon>Rhizopus</taxon>
    </lineage>
</organism>
<name>A0A1X0QMX0_RHIZD</name>
<evidence type="ECO:0000313" key="1">
    <source>
        <dbReference type="EMBL" id="ORE01099.1"/>
    </source>
</evidence>
<dbReference type="VEuPathDB" id="FungiDB:BCV72DRAFT_323100"/>